<proteinExistence type="predicted"/>
<evidence type="ECO:0000259" key="10">
    <source>
        <dbReference type="PROSITE" id="PS50011"/>
    </source>
</evidence>
<dbReference type="EMBL" id="ML733409">
    <property type="protein sequence ID" value="KAB8222900.1"/>
    <property type="molecule type" value="Genomic_DNA"/>
</dbReference>
<keyword evidence="2" id="KW-0723">Serine/threonine-protein kinase</keyword>
<dbReference type="GO" id="GO:0000245">
    <property type="term" value="P:spliceosomal complex assembly"/>
    <property type="evidence" value="ECO:0007669"/>
    <property type="project" value="TreeGrafter"/>
</dbReference>
<protein>
    <recommendedName>
        <fullName evidence="1">non-specific serine/threonine protein kinase</fullName>
        <ecNumber evidence="1">2.7.11.1</ecNumber>
    </recommendedName>
</protein>
<evidence type="ECO:0000256" key="5">
    <source>
        <dbReference type="ARBA" id="ARBA00022777"/>
    </source>
</evidence>
<comment type="catalytic activity">
    <reaction evidence="8">
        <text>L-seryl-[protein] + ATP = O-phospho-L-seryl-[protein] + ADP + H(+)</text>
        <dbReference type="Rhea" id="RHEA:17989"/>
        <dbReference type="Rhea" id="RHEA-COMP:9863"/>
        <dbReference type="Rhea" id="RHEA-COMP:11604"/>
        <dbReference type="ChEBI" id="CHEBI:15378"/>
        <dbReference type="ChEBI" id="CHEBI:29999"/>
        <dbReference type="ChEBI" id="CHEBI:30616"/>
        <dbReference type="ChEBI" id="CHEBI:83421"/>
        <dbReference type="ChEBI" id="CHEBI:456216"/>
        <dbReference type="EC" id="2.7.11.1"/>
    </reaction>
</comment>
<gene>
    <name evidence="11" type="ORF">BDV33DRAFT_228991</name>
</gene>
<comment type="catalytic activity">
    <reaction evidence="7">
        <text>L-threonyl-[protein] + ATP = O-phospho-L-threonyl-[protein] + ADP + H(+)</text>
        <dbReference type="Rhea" id="RHEA:46608"/>
        <dbReference type="Rhea" id="RHEA-COMP:11060"/>
        <dbReference type="Rhea" id="RHEA-COMP:11605"/>
        <dbReference type="ChEBI" id="CHEBI:15378"/>
        <dbReference type="ChEBI" id="CHEBI:30013"/>
        <dbReference type="ChEBI" id="CHEBI:30616"/>
        <dbReference type="ChEBI" id="CHEBI:61977"/>
        <dbReference type="ChEBI" id="CHEBI:456216"/>
        <dbReference type="EC" id="2.7.11.1"/>
    </reaction>
</comment>
<keyword evidence="12" id="KW-1185">Reference proteome</keyword>
<evidence type="ECO:0000256" key="4">
    <source>
        <dbReference type="ARBA" id="ARBA00022741"/>
    </source>
</evidence>
<dbReference type="PANTHER" id="PTHR47634">
    <property type="entry name" value="PROTEIN KINASE DOMAIN-CONTAINING PROTEIN-RELATED"/>
    <property type="match status" value="1"/>
</dbReference>
<dbReference type="PROSITE" id="PS00107">
    <property type="entry name" value="PROTEIN_KINASE_ATP"/>
    <property type="match status" value="1"/>
</dbReference>
<evidence type="ECO:0000313" key="11">
    <source>
        <dbReference type="EMBL" id="KAB8222900.1"/>
    </source>
</evidence>
<dbReference type="InterPro" id="IPR051334">
    <property type="entry name" value="SRPK"/>
</dbReference>
<feature type="domain" description="Protein kinase" evidence="10">
    <location>
        <begin position="53"/>
        <end position="383"/>
    </location>
</feature>
<dbReference type="GO" id="GO:0004674">
    <property type="term" value="F:protein serine/threonine kinase activity"/>
    <property type="evidence" value="ECO:0007669"/>
    <property type="project" value="UniProtKB-KW"/>
</dbReference>
<dbReference type="AlphaFoldDB" id="A0A5N6F257"/>
<keyword evidence="4 9" id="KW-0547">Nucleotide-binding</keyword>
<evidence type="ECO:0000256" key="6">
    <source>
        <dbReference type="ARBA" id="ARBA00022840"/>
    </source>
</evidence>
<keyword evidence="6 9" id="KW-0067">ATP-binding</keyword>
<dbReference type="Proteomes" id="UP000326799">
    <property type="component" value="Unassembled WGS sequence"/>
</dbReference>
<dbReference type="GO" id="GO:0005634">
    <property type="term" value="C:nucleus"/>
    <property type="evidence" value="ECO:0007669"/>
    <property type="project" value="TreeGrafter"/>
</dbReference>
<evidence type="ECO:0000256" key="7">
    <source>
        <dbReference type="ARBA" id="ARBA00047899"/>
    </source>
</evidence>
<accession>A0A5N6F257</accession>
<dbReference type="PROSITE" id="PS50011">
    <property type="entry name" value="PROTEIN_KINASE_DOM"/>
    <property type="match status" value="1"/>
</dbReference>
<dbReference type="GO" id="GO:0005737">
    <property type="term" value="C:cytoplasm"/>
    <property type="evidence" value="ECO:0007669"/>
    <property type="project" value="TreeGrafter"/>
</dbReference>
<feature type="binding site" evidence="9">
    <location>
        <position position="82"/>
    </location>
    <ligand>
        <name>ATP</name>
        <dbReference type="ChEBI" id="CHEBI:30616"/>
    </ligand>
</feature>
<keyword evidence="5" id="KW-0418">Kinase</keyword>
<dbReference type="Gene3D" id="3.30.200.20">
    <property type="entry name" value="Phosphorylase Kinase, domain 1"/>
    <property type="match status" value="1"/>
</dbReference>
<dbReference type="PANTHER" id="PTHR47634:SF9">
    <property type="entry name" value="PROTEIN KINASE DOMAIN-CONTAINING PROTEIN-RELATED"/>
    <property type="match status" value="1"/>
</dbReference>
<evidence type="ECO:0000313" key="12">
    <source>
        <dbReference type="Proteomes" id="UP000326799"/>
    </source>
</evidence>
<keyword evidence="3" id="KW-0808">Transferase</keyword>
<reference evidence="11 12" key="1">
    <citation type="submission" date="2019-04" db="EMBL/GenBank/DDBJ databases">
        <title>Fungal friends and foes A comparative genomics study of 23 Aspergillus species from section Flavi.</title>
        <authorList>
            <consortium name="DOE Joint Genome Institute"/>
            <person name="Kjaerbolling I."/>
            <person name="Vesth T.C."/>
            <person name="Frisvad J.C."/>
            <person name="Nybo J.L."/>
            <person name="Theobald S."/>
            <person name="Kildgaard S."/>
            <person name="Petersen T.I."/>
            <person name="Kuo A."/>
            <person name="Sato A."/>
            <person name="Lyhne E.K."/>
            <person name="Kogle M.E."/>
            <person name="Wiebenga A."/>
            <person name="Kun R.S."/>
            <person name="Lubbers R.J."/>
            <person name="Makela M.R."/>
            <person name="Barry K."/>
            <person name="Chovatia M."/>
            <person name="Clum A."/>
            <person name="Daum C."/>
            <person name="Haridas S."/>
            <person name="He G."/>
            <person name="LaButti K."/>
            <person name="Lipzen A."/>
            <person name="Mondo S."/>
            <person name="Pangilinan J."/>
            <person name="Riley R."/>
            <person name="Salamov A."/>
            <person name="Simmons B.A."/>
            <person name="Magnuson J.K."/>
            <person name="Henrissat B."/>
            <person name="Mortensen U.H."/>
            <person name="Larsen T.O."/>
            <person name="De vries R.P."/>
            <person name="Grigoriev I.V."/>
            <person name="Machida M."/>
            <person name="Baker S.E."/>
            <person name="Andersen M.R."/>
        </authorList>
    </citation>
    <scope>NUCLEOTIDE SEQUENCE [LARGE SCALE GENOMIC DNA]</scope>
    <source>
        <strain evidence="11 12">CBS 126849</strain>
    </source>
</reference>
<name>A0A5N6F257_9EURO</name>
<evidence type="ECO:0000256" key="1">
    <source>
        <dbReference type="ARBA" id="ARBA00012513"/>
    </source>
</evidence>
<evidence type="ECO:0000256" key="8">
    <source>
        <dbReference type="ARBA" id="ARBA00048679"/>
    </source>
</evidence>
<dbReference type="Gene3D" id="1.10.510.10">
    <property type="entry name" value="Transferase(Phosphotransferase) domain 1"/>
    <property type="match status" value="1"/>
</dbReference>
<dbReference type="EC" id="2.7.11.1" evidence="1"/>
<evidence type="ECO:0000256" key="2">
    <source>
        <dbReference type="ARBA" id="ARBA00022527"/>
    </source>
</evidence>
<dbReference type="Pfam" id="PF00069">
    <property type="entry name" value="Pkinase"/>
    <property type="match status" value="1"/>
</dbReference>
<dbReference type="InterPro" id="IPR011009">
    <property type="entry name" value="Kinase-like_dom_sf"/>
</dbReference>
<evidence type="ECO:0000256" key="3">
    <source>
        <dbReference type="ARBA" id="ARBA00022679"/>
    </source>
</evidence>
<organism evidence="11 12">
    <name type="scientific">Aspergillus novoparasiticus</name>
    <dbReference type="NCBI Taxonomy" id="986946"/>
    <lineage>
        <taxon>Eukaryota</taxon>
        <taxon>Fungi</taxon>
        <taxon>Dikarya</taxon>
        <taxon>Ascomycota</taxon>
        <taxon>Pezizomycotina</taxon>
        <taxon>Eurotiomycetes</taxon>
        <taxon>Eurotiomycetidae</taxon>
        <taxon>Eurotiales</taxon>
        <taxon>Aspergillaceae</taxon>
        <taxon>Aspergillus</taxon>
        <taxon>Aspergillus subgen. Circumdati</taxon>
    </lineage>
</organism>
<evidence type="ECO:0000256" key="9">
    <source>
        <dbReference type="PROSITE-ProRule" id="PRU10141"/>
    </source>
</evidence>
<dbReference type="GO" id="GO:0050684">
    <property type="term" value="P:regulation of mRNA processing"/>
    <property type="evidence" value="ECO:0007669"/>
    <property type="project" value="TreeGrafter"/>
</dbReference>
<dbReference type="InterPro" id="IPR017441">
    <property type="entry name" value="Protein_kinase_ATP_BS"/>
</dbReference>
<dbReference type="InterPro" id="IPR000719">
    <property type="entry name" value="Prot_kinase_dom"/>
</dbReference>
<dbReference type="GO" id="GO:0005524">
    <property type="term" value="F:ATP binding"/>
    <property type="evidence" value="ECO:0007669"/>
    <property type="project" value="UniProtKB-UniRule"/>
</dbReference>
<sequence>MSSFQWTSEPRVFPNAGSSALDTSLQIEEETFPTYQPEKYYPTQIGEVPDNRYQVLAKLGYGVTSTVWFSRDLVESKYVALKIFVKDRERNHELDIYHRINSVESDHPGKRFIRKLLNHFAIAGPHGQHICLVHEPLGISASELMKWIPGRAISLEDLKPCIRQLLVVLDFLHSYIQLKNLLLPTPMPKALSDFEEREVKAQSARKILHDRTIYTSARFPPGDGLPLLSDFGEARFGDQSHSEDIMPNPYRAPEVILKSNWGYKVDIWNVAMVAWDIVSTSTLIDGKNPDSVFDDRCHLAELVALLGPPPPEFRQRSHLSSVFWDDTGKWKGLAPIPDKTHEDLAINIKGEDKEGFLRWLRRALQWNPDDRPTALELLYDEWMMKGLKLGNKSES</sequence>
<dbReference type="SUPFAM" id="SSF56112">
    <property type="entry name" value="Protein kinase-like (PK-like)"/>
    <property type="match status" value="1"/>
</dbReference>
<dbReference type="SMART" id="SM00220">
    <property type="entry name" value="S_TKc"/>
    <property type="match status" value="1"/>
</dbReference>